<name>A0A8I1DFZ2_THEIN</name>
<sequence length="89" mass="10092">MSMKGTGIVRKVDHLGRIVLPKGLRDLLNIHPSDGVEVFVDDQYIVLKKYEPNCIFCGSLEEVIYYRGKMICKKCVEETSKVMMKGAPE</sequence>
<dbReference type="SMART" id="SM00966">
    <property type="entry name" value="SpoVT_AbrB"/>
    <property type="match status" value="1"/>
</dbReference>
<evidence type="ECO:0000313" key="4">
    <source>
        <dbReference type="Proteomes" id="UP000633619"/>
    </source>
</evidence>
<dbReference type="EMBL" id="JAECVW010000003">
    <property type="protein sequence ID" value="MBH8595321.1"/>
    <property type="molecule type" value="Genomic_DNA"/>
</dbReference>
<evidence type="ECO:0000256" key="1">
    <source>
        <dbReference type="PROSITE-ProRule" id="PRU01076"/>
    </source>
</evidence>
<proteinExistence type="predicted"/>
<dbReference type="InterPro" id="IPR037914">
    <property type="entry name" value="SpoVT-AbrB_sf"/>
</dbReference>
<dbReference type="InterPro" id="IPR052731">
    <property type="entry name" value="B_subtilis_Trans_State_Reg"/>
</dbReference>
<dbReference type="PANTHER" id="PTHR36432:SF4">
    <property type="entry name" value="TRANSITION STATE REGULATOR ABH-RELATED"/>
    <property type="match status" value="1"/>
</dbReference>
<comment type="caution">
    <text evidence="3">The sequence shown here is derived from an EMBL/GenBank/DDBJ whole genome shotgun (WGS) entry which is preliminary data.</text>
</comment>
<reference evidence="3 4" key="1">
    <citation type="submission" date="2020-12" db="EMBL/GenBank/DDBJ databases">
        <title>WGS of Thermoactinomyces spp.</title>
        <authorList>
            <person name="Cheng K."/>
        </authorList>
    </citation>
    <scope>NUCLEOTIDE SEQUENCE [LARGE SCALE GENOMIC DNA]</scope>
    <source>
        <strain evidence="4">CICC 10671\DSM 43846</strain>
    </source>
</reference>
<dbReference type="Pfam" id="PF04014">
    <property type="entry name" value="MazE_antitoxin"/>
    <property type="match status" value="1"/>
</dbReference>
<dbReference type="AlphaFoldDB" id="A0A8I1DFZ2"/>
<dbReference type="InterPro" id="IPR007159">
    <property type="entry name" value="SpoVT-AbrB_dom"/>
</dbReference>
<keyword evidence="1 3" id="KW-0238">DNA-binding</keyword>
<evidence type="ECO:0000313" key="3">
    <source>
        <dbReference type="EMBL" id="MBH8595321.1"/>
    </source>
</evidence>
<keyword evidence="4" id="KW-1185">Reference proteome</keyword>
<dbReference type="PANTHER" id="PTHR36432">
    <property type="match status" value="1"/>
</dbReference>
<dbReference type="SUPFAM" id="SSF89447">
    <property type="entry name" value="AbrB/MazE/MraZ-like"/>
    <property type="match status" value="1"/>
</dbReference>
<dbReference type="Gene3D" id="2.10.260.10">
    <property type="match status" value="1"/>
</dbReference>
<gene>
    <name evidence="3" type="ORF">I8U20_08245</name>
</gene>
<protein>
    <submittedName>
        <fullName evidence="3">AbrB/MazE/SpoVT family DNA-binding domain-containing protein</fullName>
    </submittedName>
</protein>
<dbReference type="GO" id="GO:0003677">
    <property type="term" value="F:DNA binding"/>
    <property type="evidence" value="ECO:0007669"/>
    <property type="project" value="UniProtKB-UniRule"/>
</dbReference>
<evidence type="ECO:0000259" key="2">
    <source>
        <dbReference type="PROSITE" id="PS51740"/>
    </source>
</evidence>
<accession>A0A8I1DFZ2</accession>
<dbReference type="Proteomes" id="UP000633619">
    <property type="component" value="Unassembled WGS sequence"/>
</dbReference>
<organism evidence="3 4">
    <name type="scientific">Thermoactinomyces intermedius</name>
    <dbReference type="NCBI Taxonomy" id="2024"/>
    <lineage>
        <taxon>Bacteria</taxon>
        <taxon>Bacillati</taxon>
        <taxon>Bacillota</taxon>
        <taxon>Bacilli</taxon>
        <taxon>Bacillales</taxon>
        <taxon>Thermoactinomycetaceae</taxon>
        <taxon>Thermoactinomyces</taxon>
    </lineage>
</organism>
<dbReference type="PROSITE" id="PS51740">
    <property type="entry name" value="SPOVT_ABRB"/>
    <property type="match status" value="1"/>
</dbReference>
<dbReference type="NCBIfam" id="TIGR01439">
    <property type="entry name" value="lp_hng_hel_AbrB"/>
    <property type="match status" value="1"/>
</dbReference>
<feature type="domain" description="SpoVT-AbrB" evidence="2">
    <location>
        <begin position="7"/>
        <end position="52"/>
    </location>
</feature>